<dbReference type="SUPFAM" id="SSF56672">
    <property type="entry name" value="DNA/RNA polymerases"/>
    <property type="match status" value="1"/>
</dbReference>
<evidence type="ECO:0000256" key="3">
    <source>
        <dbReference type="ARBA" id="ARBA00022722"/>
    </source>
</evidence>
<keyword evidence="6" id="KW-0695">RNA-directed DNA polymerase</keyword>
<dbReference type="GO" id="GO:0016787">
    <property type="term" value="F:hydrolase activity"/>
    <property type="evidence" value="ECO:0007669"/>
    <property type="project" value="UniProtKB-KW"/>
</dbReference>
<keyword evidence="4" id="KW-0255">Endonuclease</keyword>
<dbReference type="GO" id="GO:0003964">
    <property type="term" value="F:RNA-directed DNA polymerase activity"/>
    <property type="evidence" value="ECO:0007669"/>
    <property type="project" value="UniProtKB-KW"/>
</dbReference>
<dbReference type="PROSITE" id="PS50994">
    <property type="entry name" value="INTEGRASE"/>
    <property type="match status" value="1"/>
</dbReference>
<dbReference type="GO" id="GO:0003676">
    <property type="term" value="F:nucleic acid binding"/>
    <property type="evidence" value="ECO:0007669"/>
    <property type="project" value="InterPro"/>
</dbReference>
<keyword evidence="2" id="KW-0548">Nucleotidyltransferase</keyword>
<dbReference type="Gene3D" id="3.30.420.10">
    <property type="entry name" value="Ribonuclease H-like superfamily/Ribonuclease H"/>
    <property type="match status" value="1"/>
</dbReference>
<dbReference type="GO" id="GO:0015074">
    <property type="term" value="P:DNA integration"/>
    <property type="evidence" value="ECO:0007669"/>
    <property type="project" value="InterPro"/>
</dbReference>
<dbReference type="Pfam" id="PF17917">
    <property type="entry name" value="RT_RNaseH"/>
    <property type="match status" value="1"/>
</dbReference>
<evidence type="ECO:0000313" key="9">
    <source>
        <dbReference type="Proteomes" id="UP000735302"/>
    </source>
</evidence>
<sequence length="522" mass="60228">MVSLLAVVFGLERFENLTYGQHVTVLSDHKPLEAILNKPICLSPLRLQRMLIRLHKFDITLNYKEGKNMFISDMLSRAYLKEKNVVDEQIEKDTHLYVNQIRVSWNVKDYKLKQIEAETSRDIDLQDLKKQILEGFPAKRNNLRRNLHEFFTNSEELSIQGDLILKGTKIIIPQTMRKEMLQILHSSHAGIEKSKQRARESIYWPRINKDIEDYVNRCSTCQTHRNSKQKEPLLPVEVPQLPWNTVGLDVFTLKGHNYLLCVDYYSKYPEVTKLFTKTAHGIITALKPIFARHGIPNQVIADNMPFNSQEFLKFAKEWDFHVTTTSPLYPQANGQVERFVGIIKTAMKKSQDPNIAILQYRNTPITGLKYSPAQLLFNRRLRDNIPTLKINLKPAIPAKARQELQSRQQKQKVYFDRHAKPCKQDFKKAKSGSSSRTSGLRAEYMINTKLDHTGSTLTVIKLCTDAIHALSDMINHQQQHKLRPPPGHPPSQLDTATCFMFLLNPLVLLPLYLVLHPAINPL</sequence>
<evidence type="ECO:0000259" key="7">
    <source>
        <dbReference type="PROSITE" id="PS50994"/>
    </source>
</evidence>
<dbReference type="PANTHER" id="PTHR37984">
    <property type="entry name" value="PROTEIN CBG26694"/>
    <property type="match status" value="1"/>
</dbReference>
<keyword evidence="1" id="KW-0808">Transferase</keyword>
<evidence type="ECO:0000256" key="4">
    <source>
        <dbReference type="ARBA" id="ARBA00022759"/>
    </source>
</evidence>
<comment type="caution">
    <text evidence="8">The sequence shown here is derived from an EMBL/GenBank/DDBJ whole genome shotgun (WGS) entry which is preliminary data.</text>
</comment>
<dbReference type="InterPro" id="IPR043502">
    <property type="entry name" value="DNA/RNA_pol_sf"/>
</dbReference>
<dbReference type="AlphaFoldDB" id="A0AAV3YW34"/>
<keyword evidence="5" id="KW-0378">Hydrolase</keyword>
<reference evidence="8 9" key="1">
    <citation type="journal article" date="2021" name="Elife">
        <title>Chloroplast acquisition without the gene transfer in kleptoplastic sea slugs, Plakobranchus ocellatus.</title>
        <authorList>
            <person name="Maeda T."/>
            <person name="Takahashi S."/>
            <person name="Yoshida T."/>
            <person name="Shimamura S."/>
            <person name="Takaki Y."/>
            <person name="Nagai Y."/>
            <person name="Toyoda A."/>
            <person name="Suzuki Y."/>
            <person name="Arimoto A."/>
            <person name="Ishii H."/>
            <person name="Satoh N."/>
            <person name="Nishiyama T."/>
            <person name="Hasebe M."/>
            <person name="Maruyama T."/>
            <person name="Minagawa J."/>
            <person name="Obokata J."/>
            <person name="Shigenobu S."/>
        </authorList>
    </citation>
    <scope>NUCLEOTIDE SEQUENCE [LARGE SCALE GENOMIC DNA]</scope>
</reference>
<keyword evidence="9" id="KW-1185">Reference proteome</keyword>
<dbReference type="InterPro" id="IPR050951">
    <property type="entry name" value="Retrovirus_Pol_polyprotein"/>
</dbReference>
<evidence type="ECO:0000256" key="2">
    <source>
        <dbReference type="ARBA" id="ARBA00022695"/>
    </source>
</evidence>
<name>A0AAV3YW34_9GAST</name>
<evidence type="ECO:0000256" key="1">
    <source>
        <dbReference type="ARBA" id="ARBA00022679"/>
    </source>
</evidence>
<dbReference type="EMBL" id="BLXT01001780">
    <property type="protein sequence ID" value="GFN87690.1"/>
    <property type="molecule type" value="Genomic_DNA"/>
</dbReference>
<protein>
    <recommendedName>
        <fullName evidence="7">Integrase catalytic domain-containing protein</fullName>
    </recommendedName>
</protein>
<evidence type="ECO:0000256" key="5">
    <source>
        <dbReference type="ARBA" id="ARBA00022801"/>
    </source>
</evidence>
<gene>
    <name evidence="8" type="ORF">PoB_001419600</name>
</gene>
<dbReference type="InterPro" id="IPR001584">
    <property type="entry name" value="Integrase_cat-core"/>
</dbReference>
<dbReference type="Pfam" id="PF17921">
    <property type="entry name" value="Integrase_H2C2"/>
    <property type="match status" value="1"/>
</dbReference>
<dbReference type="InterPro" id="IPR012337">
    <property type="entry name" value="RNaseH-like_sf"/>
</dbReference>
<dbReference type="InterPro" id="IPR036397">
    <property type="entry name" value="RNaseH_sf"/>
</dbReference>
<dbReference type="InterPro" id="IPR041373">
    <property type="entry name" value="RT_RNaseH"/>
</dbReference>
<evidence type="ECO:0000313" key="8">
    <source>
        <dbReference type="EMBL" id="GFN87690.1"/>
    </source>
</evidence>
<dbReference type="PANTHER" id="PTHR37984:SF7">
    <property type="entry name" value="INTEGRASE CATALYTIC DOMAIN-CONTAINING PROTEIN"/>
    <property type="match status" value="1"/>
</dbReference>
<dbReference type="Proteomes" id="UP000735302">
    <property type="component" value="Unassembled WGS sequence"/>
</dbReference>
<dbReference type="FunFam" id="3.30.420.10:FF:000063">
    <property type="entry name" value="Retrovirus-related Pol polyprotein from transposon 297-like Protein"/>
    <property type="match status" value="1"/>
</dbReference>
<feature type="domain" description="Integrase catalytic" evidence="7">
    <location>
        <begin position="238"/>
        <end position="405"/>
    </location>
</feature>
<dbReference type="InterPro" id="IPR041588">
    <property type="entry name" value="Integrase_H2C2"/>
</dbReference>
<dbReference type="SUPFAM" id="SSF53098">
    <property type="entry name" value="Ribonuclease H-like"/>
    <property type="match status" value="1"/>
</dbReference>
<proteinExistence type="predicted"/>
<accession>A0AAV3YW34</accession>
<organism evidence="8 9">
    <name type="scientific">Plakobranchus ocellatus</name>
    <dbReference type="NCBI Taxonomy" id="259542"/>
    <lineage>
        <taxon>Eukaryota</taxon>
        <taxon>Metazoa</taxon>
        <taxon>Spiralia</taxon>
        <taxon>Lophotrochozoa</taxon>
        <taxon>Mollusca</taxon>
        <taxon>Gastropoda</taxon>
        <taxon>Heterobranchia</taxon>
        <taxon>Euthyneura</taxon>
        <taxon>Panpulmonata</taxon>
        <taxon>Sacoglossa</taxon>
        <taxon>Placobranchoidea</taxon>
        <taxon>Plakobranchidae</taxon>
        <taxon>Plakobranchus</taxon>
    </lineage>
</organism>
<keyword evidence="3" id="KW-0540">Nuclease</keyword>
<dbReference type="Gene3D" id="1.10.340.70">
    <property type="match status" value="1"/>
</dbReference>
<dbReference type="GO" id="GO:0004519">
    <property type="term" value="F:endonuclease activity"/>
    <property type="evidence" value="ECO:0007669"/>
    <property type="project" value="UniProtKB-KW"/>
</dbReference>
<dbReference type="FunFam" id="1.10.340.70:FF:000003">
    <property type="entry name" value="Protein CBG25708"/>
    <property type="match status" value="1"/>
</dbReference>
<evidence type="ECO:0000256" key="6">
    <source>
        <dbReference type="ARBA" id="ARBA00022918"/>
    </source>
</evidence>